<evidence type="ECO:0000313" key="3">
    <source>
        <dbReference type="Proteomes" id="UP001216253"/>
    </source>
</evidence>
<comment type="caution">
    <text evidence="2">The sequence shown here is derived from an EMBL/GenBank/DDBJ whole genome shotgun (WGS) entry which is preliminary data.</text>
</comment>
<feature type="domain" description="DUF1989" evidence="1">
    <location>
        <begin position="10"/>
        <end position="171"/>
    </location>
</feature>
<dbReference type="Pfam" id="PF09347">
    <property type="entry name" value="DUF1989"/>
    <property type="match status" value="1"/>
</dbReference>
<proteinExistence type="predicted"/>
<dbReference type="PANTHER" id="PTHR31527:SF0">
    <property type="entry name" value="RE64534P"/>
    <property type="match status" value="1"/>
</dbReference>
<evidence type="ECO:0000313" key="2">
    <source>
        <dbReference type="EMBL" id="MDE8654608.1"/>
    </source>
</evidence>
<dbReference type="EMBL" id="JARESE010000092">
    <property type="protein sequence ID" value="MDE8654608.1"/>
    <property type="molecule type" value="Genomic_DNA"/>
</dbReference>
<keyword evidence="3" id="KW-1185">Reference proteome</keyword>
<sequence>MCREEREIYTVPARGWSAIFLDVGDTIKVVNTYGGQVVDTWAFNAEDIHEHMSMEHSRVSIMKLIPGVGDVLVTNKRRPILSFVEDTTSGEHDTLVAACDCYRYEHLSGSLDHDNCTANLASALASLGQPARSTPSPLNLFMSVPVGEGGALLFVASPTKAGQYVSLRAEMRSLIVMSACPQDITAVNAHEPCDVHYMVI</sequence>
<dbReference type="InterPro" id="IPR018959">
    <property type="entry name" value="DUF1989"/>
</dbReference>
<dbReference type="Proteomes" id="UP001216253">
    <property type="component" value="Unassembled WGS sequence"/>
</dbReference>
<protein>
    <submittedName>
        <fullName evidence="2">Urea carboxylase-associated family protein</fullName>
    </submittedName>
</protein>
<gene>
    <name evidence="2" type="ORF">PYV00_23195</name>
</gene>
<organism evidence="2 3">
    <name type="scientific">Novosphingobium album</name>
    <name type="common">ex Liu et al. 2023</name>
    <dbReference type="NCBI Taxonomy" id="3031130"/>
    <lineage>
        <taxon>Bacteria</taxon>
        <taxon>Pseudomonadati</taxon>
        <taxon>Pseudomonadota</taxon>
        <taxon>Alphaproteobacteria</taxon>
        <taxon>Sphingomonadales</taxon>
        <taxon>Sphingomonadaceae</taxon>
        <taxon>Novosphingobium</taxon>
    </lineage>
</organism>
<reference evidence="2 3" key="1">
    <citation type="submission" date="2023-03" db="EMBL/GenBank/DDBJ databases">
        <title>NovoSphingobium album sp. nov. isolated from polycyclic aromatic hydrocarbons- and heavy-metal polluted soil.</title>
        <authorList>
            <person name="Liu Z."/>
            <person name="Wang K."/>
        </authorList>
    </citation>
    <scope>NUCLEOTIDE SEQUENCE [LARGE SCALE GENOMIC DNA]</scope>
    <source>
        <strain evidence="2 3">H3SJ31-1</strain>
    </source>
</reference>
<dbReference type="PANTHER" id="PTHR31527">
    <property type="entry name" value="RE64534P"/>
    <property type="match status" value="1"/>
</dbReference>
<accession>A0ABT5WY04</accession>
<evidence type="ECO:0000259" key="1">
    <source>
        <dbReference type="Pfam" id="PF09347"/>
    </source>
</evidence>
<name>A0ABT5WY04_9SPHN</name>